<dbReference type="PRINTS" id="PR00465">
    <property type="entry name" value="EP450IV"/>
</dbReference>
<evidence type="ECO:0000256" key="2">
    <source>
        <dbReference type="ARBA" id="ARBA00022714"/>
    </source>
</evidence>
<comment type="caution">
    <text evidence="7">The sequence shown here is derived from an EMBL/GenBank/DDBJ whole genome shotgun (WGS) entry which is preliminary data.</text>
</comment>
<dbReference type="InterPro" id="IPR017938">
    <property type="entry name" value="Riboflavin_synthase-like_b-brl"/>
</dbReference>
<dbReference type="Proteomes" id="UP001217838">
    <property type="component" value="Unassembled WGS sequence"/>
</dbReference>
<evidence type="ECO:0000313" key="7">
    <source>
        <dbReference type="EMBL" id="MDC0667754.1"/>
    </source>
</evidence>
<gene>
    <name evidence="7" type="ORF">POL58_08400</name>
</gene>
<dbReference type="InterPro" id="IPR036396">
    <property type="entry name" value="Cyt_P450_sf"/>
</dbReference>
<dbReference type="InterPro" id="IPR017927">
    <property type="entry name" value="FAD-bd_FR_type"/>
</dbReference>
<dbReference type="InterPro" id="IPR050415">
    <property type="entry name" value="MRET"/>
</dbReference>
<dbReference type="InterPro" id="IPR008333">
    <property type="entry name" value="Cbr1-like_FAD-bd_dom"/>
</dbReference>
<dbReference type="Gene3D" id="1.10.630.10">
    <property type="entry name" value="Cytochrome P450"/>
    <property type="match status" value="1"/>
</dbReference>
<proteinExistence type="predicted"/>
<dbReference type="Gene3D" id="2.40.30.10">
    <property type="entry name" value="Translation factors"/>
    <property type="match status" value="1"/>
</dbReference>
<dbReference type="PANTHER" id="PTHR47354">
    <property type="entry name" value="NADH OXIDOREDUCTASE HCR"/>
    <property type="match status" value="1"/>
</dbReference>
<keyword evidence="1" id="KW-0285">Flavoprotein</keyword>
<keyword evidence="5" id="KW-0411">Iron-sulfur</keyword>
<keyword evidence="8" id="KW-1185">Reference proteome</keyword>
<accession>A0ABT5B2J0</accession>
<dbReference type="Pfam" id="PF00970">
    <property type="entry name" value="FAD_binding_6"/>
    <property type="match status" value="1"/>
</dbReference>
<dbReference type="InterPro" id="IPR007419">
    <property type="entry name" value="BFD-like_2Fe2S-bd_dom"/>
</dbReference>
<dbReference type="PANTHER" id="PTHR47354:SF1">
    <property type="entry name" value="CARNITINE MONOOXYGENASE REDUCTASE SUBUNIT"/>
    <property type="match status" value="1"/>
</dbReference>
<dbReference type="Pfam" id="PF00067">
    <property type="entry name" value="p450"/>
    <property type="match status" value="1"/>
</dbReference>
<evidence type="ECO:0000256" key="4">
    <source>
        <dbReference type="ARBA" id="ARBA00023004"/>
    </source>
</evidence>
<dbReference type="SUPFAM" id="SSF48264">
    <property type="entry name" value="Cytochrome P450"/>
    <property type="match status" value="1"/>
</dbReference>
<dbReference type="CDD" id="cd00302">
    <property type="entry name" value="cytochrome_P450"/>
    <property type="match status" value="1"/>
</dbReference>
<dbReference type="EMBL" id="JAQNDN010000002">
    <property type="protein sequence ID" value="MDC0667754.1"/>
    <property type="molecule type" value="Genomic_DNA"/>
</dbReference>
<dbReference type="Pfam" id="PF04324">
    <property type="entry name" value="Fer2_BFD"/>
    <property type="match status" value="1"/>
</dbReference>
<organism evidence="7 8">
    <name type="scientific">Nannocystis radixulma</name>
    <dbReference type="NCBI Taxonomy" id="2995305"/>
    <lineage>
        <taxon>Bacteria</taxon>
        <taxon>Pseudomonadati</taxon>
        <taxon>Myxococcota</taxon>
        <taxon>Polyangia</taxon>
        <taxon>Nannocystales</taxon>
        <taxon>Nannocystaceae</taxon>
        <taxon>Nannocystis</taxon>
    </lineage>
</organism>
<dbReference type="InterPro" id="IPR001128">
    <property type="entry name" value="Cyt_P450"/>
</dbReference>
<dbReference type="PROSITE" id="PS51384">
    <property type="entry name" value="FAD_FR"/>
    <property type="match status" value="1"/>
</dbReference>
<dbReference type="InterPro" id="IPR002403">
    <property type="entry name" value="Cyt_P450_E_grp-IV"/>
</dbReference>
<name>A0ABT5B2J0_9BACT</name>
<dbReference type="Gene3D" id="3.40.50.80">
    <property type="entry name" value="Nucleotide-binding domain of ferredoxin-NADP reductase (FNR) module"/>
    <property type="match status" value="1"/>
</dbReference>
<dbReference type="SUPFAM" id="SSF63380">
    <property type="entry name" value="Riboflavin synthase domain-like"/>
    <property type="match status" value="1"/>
</dbReference>
<feature type="domain" description="FAD-binding FR-type" evidence="6">
    <location>
        <begin position="62"/>
        <end position="164"/>
    </location>
</feature>
<evidence type="ECO:0000259" key="6">
    <source>
        <dbReference type="PROSITE" id="PS51384"/>
    </source>
</evidence>
<sequence length="912" mass="99584">MAPFDADADSRIICRCVPVSLGELRAATRRGCTSFDALRRETRCGSVCNTCVPTVLELLGEDVWVAADVVAIHVDDADVRSLELVPRSADYPPARPGQHIILEADVGGATLRRTYTISSARGSQRLRLTVKREPRGAFTGWLFDACKVGAALRITRPRGEFILDAAPGPAVCFVASIGVTPALALVATVRAEGRSDRVVVHCSSRVAARMPGLRELREAESACPNIVVHVRETARAGRLEFADVADVVAAEPGAQFYLCGPDGYLLDVAAHLRRAGVDDSRIHLEVFAPADGGAPPKQLHGSIDYMLVPPEPVPMPLPMRALRGVGTAIGRALNSRALAWQVGGVHLNPIHAAARWVGHRLGIDPAVPRIYLGALGVMSENQIEFLPRCFKRLEPLGAANRAHAAAAKQAGAPLPADTADGDTFAYGLPIPGLVEFPKSTAVHTIWTGTKAPKMLPIYVARGRAGIEHILRSAQHVDRGLLPYYIFQQILGRRDVTSCPTRQAGGIGSGSYRCNRTWAEDRSLSNELFGLPAVDKMSATMAAVLPAVCAEIDRALAAPDARPDQVHDLHVLTTKIAYMMIVWTVFGDVDFAEFHALGEELSAAMRRVFGYMTRIMMGNPLPDGWERDNLRMRAICREMIETLVDLDRRGLLDRRQRALPTVRLVLDSAARGELEHERLFSLFLPFIFGGHETTGHSLCWTLYEVARRPDVAARLVAEIDEFQAAHPGEPISIARYDERPITFAVLAETMRYQVLSGPLLRTALEAGTAPPDPDTGIGGFSYPAGALLMASPGGAHFDARRWSEPDEFSIDRFLVGTDPSQSLCERGRRVRQNIRDREDALDLLSFGAGPARCPGTFFNWHESILVLDALLSRYTFELEHPERDVRPSEHPLVGPETGMIGVRIRPRRRPATA</sequence>
<reference evidence="7 8" key="1">
    <citation type="submission" date="2022-11" db="EMBL/GenBank/DDBJ databases">
        <title>Minimal conservation of predation-associated metabolite biosynthetic gene clusters underscores biosynthetic potential of Myxococcota including descriptions for ten novel species: Archangium lansinium sp. nov., Myxococcus landrumus sp. nov., Nannocystis bai.</title>
        <authorList>
            <person name="Ahearne A."/>
            <person name="Stevens C."/>
            <person name="Dowd S."/>
        </authorList>
    </citation>
    <scope>NUCLEOTIDE SEQUENCE [LARGE SCALE GENOMIC DNA]</scope>
    <source>
        <strain evidence="7 8">NCELM</strain>
    </source>
</reference>
<evidence type="ECO:0000313" key="8">
    <source>
        <dbReference type="Proteomes" id="UP001217838"/>
    </source>
</evidence>
<keyword evidence="2" id="KW-0001">2Fe-2S</keyword>
<keyword evidence="3" id="KW-0479">Metal-binding</keyword>
<dbReference type="SUPFAM" id="SSF52343">
    <property type="entry name" value="Ferredoxin reductase-like, C-terminal NADP-linked domain"/>
    <property type="match status" value="1"/>
</dbReference>
<evidence type="ECO:0000256" key="1">
    <source>
        <dbReference type="ARBA" id="ARBA00022630"/>
    </source>
</evidence>
<dbReference type="InterPro" id="IPR039261">
    <property type="entry name" value="FNR_nucleotide-bd"/>
</dbReference>
<dbReference type="RefSeq" id="WP_271996092.1">
    <property type="nucleotide sequence ID" value="NZ_JAQNDN010000002.1"/>
</dbReference>
<protein>
    <submittedName>
        <fullName evidence="7">Cytochrome P450</fullName>
    </submittedName>
</protein>
<evidence type="ECO:0000256" key="5">
    <source>
        <dbReference type="ARBA" id="ARBA00023014"/>
    </source>
</evidence>
<evidence type="ECO:0000256" key="3">
    <source>
        <dbReference type="ARBA" id="ARBA00022723"/>
    </source>
</evidence>
<dbReference type="Gene3D" id="1.10.10.1100">
    <property type="entry name" value="BFD-like [2Fe-2S]-binding domain"/>
    <property type="match status" value="1"/>
</dbReference>
<dbReference type="PRINTS" id="PR00385">
    <property type="entry name" value="P450"/>
</dbReference>
<dbReference type="InterPro" id="IPR041854">
    <property type="entry name" value="BFD-like_2Fe2S-bd_dom_sf"/>
</dbReference>
<keyword evidence="4" id="KW-0408">Iron</keyword>